<feature type="region of interest" description="Disordered" evidence="1">
    <location>
        <begin position="635"/>
        <end position="662"/>
    </location>
</feature>
<proteinExistence type="predicted"/>
<evidence type="ECO:0000313" key="2">
    <source>
        <dbReference type="EMBL" id="RKO91742.1"/>
    </source>
</evidence>
<gene>
    <name evidence="2" type="ORF">BDK51DRAFT_50626</name>
</gene>
<reference evidence="3" key="1">
    <citation type="journal article" date="2018" name="Nat. Microbiol.">
        <title>Leveraging single-cell genomics to expand the fungal tree of life.</title>
        <authorList>
            <person name="Ahrendt S.R."/>
            <person name="Quandt C.A."/>
            <person name="Ciobanu D."/>
            <person name="Clum A."/>
            <person name="Salamov A."/>
            <person name="Andreopoulos B."/>
            <person name="Cheng J.F."/>
            <person name="Woyke T."/>
            <person name="Pelin A."/>
            <person name="Henrissat B."/>
            <person name="Reynolds N.K."/>
            <person name="Benny G.L."/>
            <person name="Smith M.E."/>
            <person name="James T.Y."/>
            <person name="Grigoriev I.V."/>
        </authorList>
    </citation>
    <scope>NUCLEOTIDE SEQUENCE [LARGE SCALE GENOMIC DNA]</scope>
</reference>
<evidence type="ECO:0000313" key="3">
    <source>
        <dbReference type="Proteomes" id="UP000269721"/>
    </source>
</evidence>
<organism evidence="2 3">
    <name type="scientific">Blyttiomyces helicus</name>
    <dbReference type="NCBI Taxonomy" id="388810"/>
    <lineage>
        <taxon>Eukaryota</taxon>
        <taxon>Fungi</taxon>
        <taxon>Fungi incertae sedis</taxon>
        <taxon>Chytridiomycota</taxon>
        <taxon>Chytridiomycota incertae sedis</taxon>
        <taxon>Chytridiomycetes</taxon>
        <taxon>Chytridiomycetes incertae sedis</taxon>
        <taxon>Blyttiomyces</taxon>
    </lineage>
</organism>
<evidence type="ECO:0000256" key="1">
    <source>
        <dbReference type="SAM" id="MobiDB-lite"/>
    </source>
</evidence>
<name>A0A4P9WH94_9FUNG</name>
<protein>
    <submittedName>
        <fullName evidence="2">Uncharacterized protein</fullName>
    </submittedName>
</protein>
<accession>A0A4P9WH94</accession>
<dbReference type="Proteomes" id="UP000269721">
    <property type="component" value="Unassembled WGS sequence"/>
</dbReference>
<feature type="compositionally biased region" description="Basic and acidic residues" evidence="1">
    <location>
        <begin position="648"/>
        <end position="662"/>
    </location>
</feature>
<sequence>MSIAAREVVASKDRVRIDVGDVAGADGFLCIADVGVFPIGRPSPIGSHHAFLSDGGGRPRFPTKLGLGFGSEARRDQDWPGHGGGYPRTRLLLPLSLGLDSRLLATRDRLPAKDDGLARLHHSTLRMVTQEKGLAAIAVGSRHPNGDGAPPPQLLGVLRRAIEAVAAVDDLVHPAKDSDIGTFAGGKQAMNALAPRRGDGHVSCAAGIADVRSGFGRHLPGPLTADLDDGEGRVPRHYAKLRVEVGLGPKGLLEALDVKAYESAEWHEDRRSHELDELSEDDGSVRLDGLEISPADMEGRFRSIERLLAERGERKADVSNPDAPARSTRQARVPLISINATRDAWRPASNNEPRDLLAHPDTRLTSAPLSPWILGLLASHRKRYERQNGAEASVGTIGWQPLGSAMRISPRPASLMVMSAAPQPIVWSLPFRPPPSTPPATSNSFQAPPIFSLESCGTPGDPLGLRDSGVGGGNPAHRKGSMSKENTMGAQSKQWHEIRGWPAKDDDSARLDHAILRTVAQERGLEAIAFGGRYPNGGRAPTPQLLGVIRRAIEAVAAVDDLVNPAEDGDIVIFAGGKQPMDALAPLCVNGRVSSAAGIADVRGFGRHLPGPLTADLDHTEDRAPRHFMRLDRLAGPSASSILAEGGKSGRKEERRRGDRKT</sequence>
<dbReference type="EMBL" id="KZ994927">
    <property type="protein sequence ID" value="RKO91742.1"/>
    <property type="molecule type" value="Genomic_DNA"/>
</dbReference>
<keyword evidence="3" id="KW-1185">Reference proteome</keyword>
<dbReference type="AlphaFoldDB" id="A0A4P9WH94"/>